<dbReference type="GO" id="GO:0003677">
    <property type="term" value="F:DNA binding"/>
    <property type="evidence" value="ECO:0007669"/>
    <property type="project" value="InterPro"/>
</dbReference>
<dbReference type="AlphaFoldDB" id="A0A225UDU3"/>
<dbReference type="EMBL" id="NBNE01021141">
    <property type="protein sequence ID" value="OWY91080.1"/>
    <property type="molecule type" value="Genomic_DNA"/>
</dbReference>
<dbReference type="Gene3D" id="1.10.443.10">
    <property type="entry name" value="Intergrase catalytic core"/>
    <property type="match status" value="1"/>
</dbReference>
<keyword evidence="1" id="KW-0732">Signal</keyword>
<dbReference type="GO" id="GO:0015074">
    <property type="term" value="P:DNA integration"/>
    <property type="evidence" value="ECO:0007669"/>
    <property type="project" value="InterPro"/>
</dbReference>
<proteinExistence type="predicted"/>
<evidence type="ECO:0000256" key="1">
    <source>
        <dbReference type="SAM" id="SignalP"/>
    </source>
</evidence>
<reference evidence="3" key="1">
    <citation type="submission" date="2017-03" db="EMBL/GenBank/DDBJ databases">
        <title>Phytopthora megakarya and P. palmivora, two closely related causual agents of cacao black pod achieved similar genome size and gene model numbers by different mechanisms.</title>
        <authorList>
            <person name="Ali S."/>
            <person name="Shao J."/>
            <person name="Larry D.J."/>
            <person name="Kronmiller B."/>
            <person name="Shen D."/>
            <person name="Strem M.D."/>
            <person name="Melnick R.L."/>
            <person name="Guiltinan M.J."/>
            <person name="Tyler B.M."/>
            <person name="Meinhardt L.W."/>
            <person name="Bailey B.A."/>
        </authorList>
    </citation>
    <scope>NUCLEOTIDE SEQUENCE [LARGE SCALE GENOMIC DNA]</scope>
    <source>
        <strain evidence="3">zdho120</strain>
    </source>
</reference>
<protein>
    <submittedName>
        <fullName evidence="2">Uncharacterized protein</fullName>
    </submittedName>
</protein>
<keyword evidence="3" id="KW-1185">Reference proteome</keyword>
<feature type="signal peptide" evidence="1">
    <location>
        <begin position="1"/>
        <end position="19"/>
    </location>
</feature>
<accession>A0A225UDU3</accession>
<comment type="caution">
    <text evidence="2">The sequence shown here is derived from an EMBL/GenBank/DDBJ whole genome shotgun (WGS) entry which is preliminary data.</text>
</comment>
<evidence type="ECO:0000313" key="3">
    <source>
        <dbReference type="Proteomes" id="UP000198211"/>
    </source>
</evidence>
<name>A0A225UDU3_9STRA</name>
<dbReference type="InterPro" id="IPR013762">
    <property type="entry name" value="Integrase-like_cat_sf"/>
</dbReference>
<dbReference type="OrthoDB" id="126923at2759"/>
<dbReference type="STRING" id="4795.A0A225UDU3"/>
<evidence type="ECO:0000313" key="2">
    <source>
        <dbReference type="EMBL" id="OWY91080.1"/>
    </source>
</evidence>
<dbReference type="Proteomes" id="UP000198211">
    <property type="component" value="Unassembled WGS sequence"/>
</dbReference>
<organism evidence="2 3">
    <name type="scientific">Phytophthora megakarya</name>
    <dbReference type="NCBI Taxonomy" id="4795"/>
    <lineage>
        <taxon>Eukaryota</taxon>
        <taxon>Sar</taxon>
        <taxon>Stramenopiles</taxon>
        <taxon>Oomycota</taxon>
        <taxon>Peronosporomycetes</taxon>
        <taxon>Peronosporales</taxon>
        <taxon>Peronosporaceae</taxon>
        <taxon>Phytophthora</taxon>
    </lineage>
</organism>
<dbReference type="GO" id="GO:0006310">
    <property type="term" value="P:DNA recombination"/>
    <property type="evidence" value="ECO:0007669"/>
    <property type="project" value="InterPro"/>
</dbReference>
<gene>
    <name evidence="2" type="ORF">PHMEG_00040494</name>
</gene>
<sequence>MGFHPVELLLLVEALGIFTERHTYCLRTVNAFYSDKHGVRVTYHAADTDVALGGQCMRNATGDPLLCPIKALRHIYKARQELKCEGERCSKRSLCRKNSYSTHSIRIEGATALLSGKVDSLSIKLLGRWMSDCFEEYPVQAAQATIGLSCRMI</sequence>
<feature type="chain" id="PRO_5013393457" evidence="1">
    <location>
        <begin position="20"/>
        <end position="153"/>
    </location>
</feature>